<evidence type="ECO:0000256" key="11">
    <source>
        <dbReference type="ARBA" id="ARBA00022989"/>
    </source>
</evidence>
<dbReference type="Pfam" id="PF01657">
    <property type="entry name" value="Stress-antifung"/>
    <property type="match status" value="2"/>
</dbReference>
<evidence type="ECO:0000256" key="18">
    <source>
        <dbReference type="SAM" id="SignalP"/>
    </source>
</evidence>
<dbReference type="PANTHER" id="PTHR27002">
    <property type="entry name" value="RECEPTOR-LIKE SERINE/THREONINE-PROTEIN KINASE SD1-8"/>
    <property type="match status" value="1"/>
</dbReference>
<dbReference type="Proteomes" id="UP000238479">
    <property type="component" value="Chromosome 1"/>
</dbReference>
<evidence type="ECO:0000256" key="14">
    <source>
        <dbReference type="ARBA" id="ARBA00023180"/>
    </source>
</evidence>
<evidence type="ECO:0000256" key="12">
    <source>
        <dbReference type="ARBA" id="ARBA00023136"/>
    </source>
</evidence>
<evidence type="ECO:0008006" key="23">
    <source>
        <dbReference type="Google" id="ProtNLM"/>
    </source>
</evidence>
<dbReference type="Gene3D" id="3.30.430.20">
    <property type="entry name" value="Gnk2 domain, C-X8-C-X2-C motif"/>
    <property type="match status" value="2"/>
</dbReference>
<feature type="domain" description="Gnk2-homologous" evidence="20">
    <location>
        <begin position="152"/>
        <end position="259"/>
    </location>
</feature>
<evidence type="ECO:0000256" key="2">
    <source>
        <dbReference type="ARBA" id="ARBA00022527"/>
    </source>
</evidence>
<dbReference type="PROSITE" id="PS00107">
    <property type="entry name" value="PROTEIN_KINASE_ATP"/>
    <property type="match status" value="1"/>
</dbReference>
<accession>A0A2P6S6R8</accession>
<keyword evidence="8 17" id="KW-0547">Nucleotide-binding</keyword>
<dbReference type="EMBL" id="PDCK01000039">
    <property type="protein sequence ID" value="PRQ54383.1"/>
    <property type="molecule type" value="Genomic_DNA"/>
</dbReference>
<evidence type="ECO:0000256" key="1">
    <source>
        <dbReference type="ARBA" id="ARBA00004167"/>
    </source>
</evidence>
<feature type="domain" description="Gnk2-homologous" evidence="20">
    <location>
        <begin position="35"/>
        <end position="142"/>
    </location>
</feature>
<proteinExistence type="predicted"/>
<feature type="binding site" evidence="17">
    <location>
        <position position="340"/>
    </location>
    <ligand>
        <name>ATP</name>
        <dbReference type="ChEBI" id="CHEBI:30616"/>
    </ligand>
</feature>
<comment type="subcellular location">
    <subcellularLocation>
        <location evidence="1">Membrane</location>
        <topology evidence="1">Single-pass membrane protein</topology>
    </subcellularLocation>
</comment>
<evidence type="ECO:0000256" key="13">
    <source>
        <dbReference type="ARBA" id="ARBA00023170"/>
    </source>
</evidence>
<evidence type="ECO:0000256" key="10">
    <source>
        <dbReference type="ARBA" id="ARBA00022840"/>
    </source>
</evidence>
<protein>
    <recommendedName>
        <fullName evidence="23">Protein kinase domain-containing protein</fullName>
    </recommendedName>
</protein>
<dbReference type="FunFam" id="1.10.510.10:FF:000129">
    <property type="entry name" value="cysteine-rich receptor-like protein kinase 10"/>
    <property type="match status" value="1"/>
</dbReference>
<dbReference type="GO" id="GO:0005524">
    <property type="term" value="F:ATP binding"/>
    <property type="evidence" value="ECO:0007669"/>
    <property type="project" value="UniProtKB-UniRule"/>
</dbReference>
<evidence type="ECO:0000259" key="19">
    <source>
        <dbReference type="PROSITE" id="PS50011"/>
    </source>
</evidence>
<dbReference type="FunFam" id="3.30.200.20:FF:000142">
    <property type="entry name" value="Cysteine-rich receptor-like protein kinase 10"/>
    <property type="match status" value="1"/>
</dbReference>
<dbReference type="GO" id="GO:0005886">
    <property type="term" value="C:plasma membrane"/>
    <property type="evidence" value="ECO:0007669"/>
    <property type="project" value="TreeGrafter"/>
</dbReference>
<keyword evidence="2" id="KW-0723">Serine/threonine-protein kinase</keyword>
<evidence type="ECO:0000313" key="21">
    <source>
        <dbReference type="EMBL" id="PRQ54383.1"/>
    </source>
</evidence>
<keyword evidence="5" id="KW-0812">Transmembrane</keyword>
<keyword evidence="11" id="KW-1133">Transmembrane helix</keyword>
<dbReference type="Gene3D" id="1.10.510.10">
    <property type="entry name" value="Transferase(Phosphotransferase) domain 1"/>
    <property type="match status" value="1"/>
</dbReference>
<evidence type="ECO:0000313" key="22">
    <source>
        <dbReference type="Proteomes" id="UP000238479"/>
    </source>
</evidence>
<dbReference type="Pfam" id="PF07714">
    <property type="entry name" value="PK_Tyr_Ser-Thr"/>
    <property type="match status" value="1"/>
</dbReference>
<dbReference type="InterPro" id="IPR000719">
    <property type="entry name" value="Prot_kinase_dom"/>
</dbReference>
<evidence type="ECO:0000259" key="20">
    <source>
        <dbReference type="PROSITE" id="PS51473"/>
    </source>
</evidence>
<evidence type="ECO:0000256" key="17">
    <source>
        <dbReference type="PROSITE-ProRule" id="PRU10141"/>
    </source>
</evidence>
<dbReference type="InterPro" id="IPR001245">
    <property type="entry name" value="Ser-Thr/Tyr_kinase_cat_dom"/>
</dbReference>
<evidence type="ECO:0000256" key="6">
    <source>
        <dbReference type="ARBA" id="ARBA00022729"/>
    </source>
</evidence>
<dbReference type="CDD" id="cd23509">
    <property type="entry name" value="Gnk2-like"/>
    <property type="match status" value="2"/>
</dbReference>
<evidence type="ECO:0000256" key="9">
    <source>
        <dbReference type="ARBA" id="ARBA00022777"/>
    </source>
</evidence>
<dbReference type="SUPFAM" id="SSF56112">
    <property type="entry name" value="Protein kinase-like (PK-like)"/>
    <property type="match status" value="1"/>
</dbReference>
<evidence type="ECO:0000256" key="8">
    <source>
        <dbReference type="ARBA" id="ARBA00022741"/>
    </source>
</evidence>
<evidence type="ECO:0000256" key="7">
    <source>
        <dbReference type="ARBA" id="ARBA00022737"/>
    </source>
</evidence>
<sequence length="626" mass="69247">MVSTSFVSLLSIQALHVLLIIIMITAQALDLPPNGKSNFCYNDRGNYTTNGSVYQTNLNSMLNYLISNRNGTGFYSSSRLSGPNPEDEEVYATGVCRGDAKVDACGKCLSDSTYQLTKSCPNQKEALGCFDNCTLRYSNRSLYGVMESKPALISYNLQNVSSSLDAVEDFNQRFTTLLDGLTTEAAARGDELKFAFGNVNASKINKTIYAMAQCTPDLTEKDCKSCLDDAVGQLKIFYGSIGGRVCTPSCNFRFEVYPFLEPQEAQAVAVPLPPLPSSNTTVSLGLGSSDEIGSAEALQFDFGSIKVATNNFSEENKLGRGGFGVVYKGRLFSKEDIAVKRLSSDSKQGDEEFKNEVLLVARLQHRNLVKLLGFSLEGNERLLVYEFLPNASLDQFIFDPTKRSHFDWDSRYRIIVGIARGLLYLHEDSRLRIIHRDLKASNILLDAEMNPKIADFGMAKLFKLDQRQGETHRIVGTYGYMAPEYAMRGKFSVKSDVYSFGVLLLEIISGQKINSSHHDDKNDEDLVSFAWRNWREGTASNLIDSTLMPAVSNTDIMRCIHIGLLCLQESMADRPTVTSVIQMLTCESPGLPKPSQPTLFVINGSDMAGLMGSNDSKRFLSSEIKK</sequence>
<feature type="domain" description="Protein kinase" evidence="19">
    <location>
        <begin position="312"/>
        <end position="591"/>
    </location>
</feature>
<evidence type="ECO:0000256" key="16">
    <source>
        <dbReference type="ARBA" id="ARBA00047951"/>
    </source>
</evidence>
<dbReference type="PANTHER" id="PTHR27002:SF1104">
    <property type="entry name" value="CYSTEINE-RICH RECEPTOR-LIKE PROTEIN KINASE 27-RELATED"/>
    <property type="match status" value="1"/>
</dbReference>
<evidence type="ECO:0000256" key="4">
    <source>
        <dbReference type="ARBA" id="ARBA00022679"/>
    </source>
</evidence>
<keyword evidence="6 18" id="KW-0732">Signal</keyword>
<keyword evidence="3" id="KW-0597">Phosphoprotein</keyword>
<keyword evidence="22" id="KW-1185">Reference proteome</keyword>
<gene>
    <name evidence="21" type="ORF">RchiOBHm_Chr1g0313011</name>
</gene>
<dbReference type="InterPro" id="IPR038408">
    <property type="entry name" value="GNK2_sf"/>
</dbReference>
<organism evidence="21 22">
    <name type="scientific">Rosa chinensis</name>
    <name type="common">China rose</name>
    <dbReference type="NCBI Taxonomy" id="74649"/>
    <lineage>
        <taxon>Eukaryota</taxon>
        <taxon>Viridiplantae</taxon>
        <taxon>Streptophyta</taxon>
        <taxon>Embryophyta</taxon>
        <taxon>Tracheophyta</taxon>
        <taxon>Spermatophyta</taxon>
        <taxon>Magnoliopsida</taxon>
        <taxon>eudicotyledons</taxon>
        <taxon>Gunneridae</taxon>
        <taxon>Pentapetalae</taxon>
        <taxon>rosids</taxon>
        <taxon>fabids</taxon>
        <taxon>Rosales</taxon>
        <taxon>Rosaceae</taxon>
        <taxon>Rosoideae</taxon>
        <taxon>Rosoideae incertae sedis</taxon>
        <taxon>Rosa</taxon>
    </lineage>
</organism>
<evidence type="ECO:0000256" key="3">
    <source>
        <dbReference type="ARBA" id="ARBA00022553"/>
    </source>
</evidence>
<evidence type="ECO:0000256" key="15">
    <source>
        <dbReference type="ARBA" id="ARBA00047558"/>
    </source>
</evidence>
<evidence type="ECO:0000256" key="5">
    <source>
        <dbReference type="ARBA" id="ARBA00022692"/>
    </source>
</evidence>
<keyword evidence="4 21" id="KW-0808">Transferase</keyword>
<name>A0A2P6S6R8_ROSCH</name>
<comment type="catalytic activity">
    <reaction evidence="16">
        <text>L-threonyl-[protein] + ATP = O-phospho-L-threonyl-[protein] + ADP + H(+)</text>
        <dbReference type="Rhea" id="RHEA:46608"/>
        <dbReference type="Rhea" id="RHEA-COMP:11060"/>
        <dbReference type="Rhea" id="RHEA-COMP:11605"/>
        <dbReference type="ChEBI" id="CHEBI:15378"/>
        <dbReference type="ChEBI" id="CHEBI:30013"/>
        <dbReference type="ChEBI" id="CHEBI:30616"/>
        <dbReference type="ChEBI" id="CHEBI:61977"/>
        <dbReference type="ChEBI" id="CHEBI:456216"/>
    </reaction>
</comment>
<comment type="catalytic activity">
    <reaction evidence="15">
        <text>L-seryl-[protein] + ATP = O-phospho-L-seryl-[protein] + ADP + H(+)</text>
        <dbReference type="Rhea" id="RHEA:17989"/>
        <dbReference type="Rhea" id="RHEA-COMP:9863"/>
        <dbReference type="Rhea" id="RHEA-COMP:11604"/>
        <dbReference type="ChEBI" id="CHEBI:15378"/>
        <dbReference type="ChEBI" id="CHEBI:29999"/>
        <dbReference type="ChEBI" id="CHEBI:30616"/>
        <dbReference type="ChEBI" id="CHEBI:83421"/>
        <dbReference type="ChEBI" id="CHEBI:456216"/>
    </reaction>
</comment>
<dbReference type="Gene3D" id="3.30.200.20">
    <property type="entry name" value="Phosphorylase Kinase, domain 1"/>
    <property type="match status" value="1"/>
</dbReference>
<dbReference type="AlphaFoldDB" id="A0A2P6S6R8"/>
<dbReference type="InterPro" id="IPR002902">
    <property type="entry name" value="GNK2"/>
</dbReference>
<dbReference type="SMART" id="SM00220">
    <property type="entry name" value="S_TKc"/>
    <property type="match status" value="1"/>
</dbReference>
<keyword evidence="7" id="KW-0677">Repeat</keyword>
<dbReference type="FunFam" id="3.30.430.20:FF:000002">
    <property type="entry name" value="Cysteine-rich receptor-like protein kinase 10"/>
    <property type="match status" value="1"/>
</dbReference>
<keyword evidence="10 17" id="KW-0067">ATP-binding</keyword>
<dbReference type="InterPro" id="IPR008271">
    <property type="entry name" value="Ser/Thr_kinase_AS"/>
</dbReference>
<keyword evidence="12" id="KW-0472">Membrane</keyword>
<keyword evidence="9" id="KW-0418">Kinase</keyword>
<keyword evidence="13" id="KW-0675">Receptor</keyword>
<dbReference type="GO" id="GO:0006950">
    <property type="term" value="P:response to stress"/>
    <property type="evidence" value="ECO:0007669"/>
    <property type="project" value="UniProtKB-ARBA"/>
</dbReference>
<comment type="caution">
    <text evidence="21">The sequence shown here is derived from an EMBL/GenBank/DDBJ whole genome shotgun (WGS) entry which is preliminary data.</text>
</comment>
<dbReference type="CDD" id="cd14066">
    <property type="entry name" value="STKc_IRAK"/>
    <property type="match status" value="1"/>
</dbReference>
<dbReference type="PROSITE" id="PS51473">
    <property type="entry name" value="GNK2"/>
    <property type="match status" value="2"/>
</dbReference>
<feature type="signal peptide" evidence="18">
    <location>
        <begin position="1"/>
        <end position="28"/>
    </location>
</feature>
<dbReference type="GO" id="GO:0004674">
    <property type="term" value="F:protein serine/threonine kinase activity"/>
    <property type="evidence" value="ECO:0007669"/>
    <property type="project" value="UniProtKB-KW"/>
</dbReference>
<reference evidence="21 22" key="1">
    <citation type="journal article" date="2018" name="Nat. Genet.">
        <title>The Rosa genome provides new insights in the design of modern roses.</title>
        <authorList>
            <person name="Bendahmane M."/>
        </authorList>
    </citation>
    <scope>NUCLEOTIDE SEQUENCE [LARGE SCALE GENOMIC DNA]</scope>
    <source>
        <strain evidence="22">cv. Old Blush</strain>
    </source>
</reference>
<dbReference type="InterPro" id="IPR011009">
    <property type="entry name" value="Kinase-like_dom_sf"/>
</dbReference>
<keyword evidence="14" id="KW-0325">Glycoprotein</keyword>
<dbReference type="PROSITE" id="PS50011">
    <property type="entry name" value="PROTEIN_KINASE_DOM"/>
    <property type="match status" value="1"/>
</dbReference>
<dbReference type="PROSITE" id="PS00108">
    <property type="entry name" value="PROTEIN_KINASE_ST"/>
    <property type="match status" value="1"/>
</dbReference>
<feature type="chain" id="PRO_5015156232" description="Protein kinase domain-containing protein" evidence="18">
    <location>
        <begin position="29"/>
        <end position="626"/>
    </location>
</feature>
<dbReference type="OMA" id="IMITAQA"/>
<dbReference type="Gramene" id="PRQ54383">
    <property type="protein sequence ID" value="PRQ54383"/>
    <property type="gene ID" value="RchiOBHm_Chr1g0313011"/>
</dbReference>
<dbReference type="InterPro" id="IPR017441">
    <property type="entry name" value="Protein_kinase_ATP_BS"/>
</dbReference>